<comment type="cofactor">
    <cofactor evidence="3">
        <name>FMN</name>
        <dbReference type="ChEBI" id="CHEBI:58210"/>
    </cofactor>
    <text evidence="3">Binds 1 FMN per subunit.</text>
</comment>
<keyword evidence="3" id="KW-0511">Multifunctional enzyme</keyword>
<comment type="cofactor">
    <cofactor evidence="3">
        <name>Mg(2+)</name>
        <dbReference type="ChEBI" id="CHEBI:18420"/>
    </cofactor>
</comment>
<keyword evidence="3" id="KW-0479">Metal-binding</keyword>
<keyword evidence="3 4" id="KW-0285">Flavoprotein</keyword>
<evidence type="ECO:0000256" key="2">
    <source>
        <dbReference type="ARBA" id="ARBA00023239"/>
    </source>
</evidence>
<name>A0ABU7U2D7_9PROT</name>
<dbReference type="Pfam" id="PF04127">
    <property type="entry name" value="DFP"/>
    <property type="match status" value="1"/>
</dbReference>
<feature type="binding site" evidence="3">
    <location>
        <position position="287"/>
    </location>
    <ligand>
        <name>CTP</name>
        <dbReference type="ChEBI" id="CHEBI:37563"/>
    </ligand>
</feature>
<comment type="function">
    <text evidence="4">Catalyzes two steps in the biosynthesis of coenzyme A. In the first step cysteine is conjugated to 4'-phosphopantothenate to form 4-phosphopantothenoylcysteine, in the latter compound is decarboxylated to form 4'-phosphopantotheine.</text>
</comment>
<evidence type="ECO:0000313" key="8">
    <source>
        <dbReference type="Proteomes" id="UP001312908"/>
    </source>
</evidence>
<dbReference type="PANTHER" id="PTHR14359:SF6">
    <property type="entry name" value="PHOSPHOPANTOTHENOYLCYSTEINE DECARBOXYLASE"/>
    <property type="match status" value="1"/>
</dbReference>
<keyword evidence="3" id="KW-0460">Magnesium</keyword>
<comment type="catalytic activity">
    <reaction evidence="3 4">
        <text>N-[(R)-4-phosphopantothenoyl]-L-cysteine + H(+) = (R)-4'-phosphopantetheine + CO2</text>
        <dbReference type="Rhea" id="RHEA:16793"/>
        <dbReference type="ChEBI" id="CHEBI:15378"/>
        <dbReference type="ChEBI" id="CHEBI:16526"/>
        <dbReference type="ChEBI" id="CHEBI:59458"/>
        <dbReference type="ChEBI" id="CHEBI:61723"/>
        <dbReference type="EC" id="4.1.1.36"/>
    </reaction>
</comment>
<comment type="similarity">
    <text evidence="3 4">In the C-terminal section; belongs to the PPC synthetase family.</text>
</comment>
<dbReference type="InterPro" id="IPR035929">
    <property type="entry name" value="CoaB-like_sf"/>
</dbReference>
<gene>
    <name evidence="3" type="primary">coaBC</name>
    <name evidence="7" type="ORF">DOFOFD_07700</name>
</gene>
<dbReference type="EC" id="4.1.1.36" evidence="3"/>
<comment type="pathway">
    <text evidence="3 4">Cofactor biosynthesis; coenzyme A biosynthesis; CoA from (R)-pantothenate: step 2/5.</text>
</comment>
<organism evidence="7 8">
    <name type="scientific">Sorlinia euscelidii</name>
    <dbReference type="NCBI Taxonomy" id="3081148"/>
    <lineage>
        <taxon>Bacteria</taxon>
        <taxon>Pseudomonadati</taxon>
        <taxon>Pseudomonadota</taxon>
        <taxon>Alphaproteobacteria</taxon>
        <taxon>Acetobacterales</taxon>
        <taxon>Acetobacteraceae</taxon>
        <taxon>Sorlinia</taxon>
    </lineage>
</organism>
<comment type="function">
    <text evidence="3">Catalyzes two sequential steps in the biosynthesis of coenzyme A. In the first step cysteine is conjugated to 4'-phosphopantothenate to form 4-phosphopantothenoylcysteine. In the second step the latter compound is decarboxylated to form 4'-phosphopantotheine.</text>
</comment>
<protein>
    <recommendedName>
        <fullName evidence="3">Coenzyme A biosynthesis bifunctional protein CoaBC</fullName>
    </recommendedName>
    <alternativeName>
        <fullName evidence="3">DNA/pantothenate metabolism flavoprotein</fullName>
    </alternativeName>
    <alternativeName>
        <fullName evidence="3">Phosphopantothenoylcysteine synthetase/decarboxylase</fullName>
        <shortName evidence="3">PPCS-PPCDC</shortName>
    </alternativeName>
    <domain>
        <recommendedName>
            <fullName evidence="3">Phosphopantothenoylcysteine decarboxylase</fullName>
            <shortName evidence="3">PPC decarboxylase</shortName>
            <shortName evidence="3">PPC-DC</shortName>
            <ecNumber evidence="3">4.1.1.36</ecNumber>
        </recommendedName>
        <alternativeName>
            <fullName evidence="3">CoaC</fullName>
        </alternativeName>
    </domain>
    <domain>
        <recommendedName>
            <fullName evidence="3">Phosphopantothenate--cysteine ligase</fullName>
            <ecNumber evidence="3">6.3.2.5</ecNumber>
        </recommendedName>
        <alternativeName>
            <fullName evidence="3">CoaB</fullName>
        </alternativeName>
        <alternativeName>
            <fullName evidence="3">Phosphopantothenoylcysteine synthetase</fullName>
            <shortName evidence="3">PPC synthetase</shortName>
            <shortName evidence="3">PPC-S</shortName>
        </alternativeName>
    </domain>
</protein>
<proteinExistence type="inferred from homology"/>
<dbReference type="EMBL" id="JAWJZY010000003">
    <property type="protein sequence ID" value="MEE8658893.1"/>
    <property type="molecule type" value="Genomic_DNA"/>
</dbReference>
<comment type="similarity">
    <text evidence="3 4">In the N-terminal section; belongs to the HFCD (homo-oligomeric flavin containing Cys decarboxylase) superfamily.</text>
</comment>
<dbReference type="Proteomes" id="UP001312908">
    <property type="component" value="Unassembled WGS sequence"/>
</dbReference>
<dbReference type="InterPro" id="IPR036551">
    <property type="entry name" value="Flavin_trans-like"/>
</dbReference>
<dbReference type="InterPro" id="IPR003382">
    <property type="entry name" value="Flavoprotein"/>
</dbReference>
<feature type="binding site" evidence="3">
    <location>
        <position position="342"/>
    </location>
    <ligand>
        <name>CTP</name>
        <dbReference type="ChEBI" id="CHEBI:37563"/>
    </ligand>
</feature>
<dbReference type="SUPFAM" id="SSF102645">
    <property type="entry name" value="CoaB-like"/>
    <property type="match status" value="1"/>
</dbReference>
<dbReference type="RefSeq" id="WP_394819791.1">
    <property type="nucleotide sequence ID" value="NZ_JAWJZY010000003.1"/>
</dbReference>
<feature type="binding site" evidence="3">
    <location>
        <position position="338"/>
    </location>
    <ligand>
        <name>CTP</name>
        <dbReference type="ChEBI" id="CHEBI:37563"/>
    </ligand>
</feature>
<comment type="caution">
    <text evidence="7">The sequence shown here is derived from an EMBL/GenBank/DDBJ whole genome shotgun (WGS) entry which is preliminary data.</text>
</comment>
<keyword evidence="3 4" id="KW-0288">FMN</keyword>
<comment type="pathway">
    <text evidence="3 4">Cofactor biosynthesis; coenzyme A biosynthesis; CoA from (R)-pantothenate: step 3/5.</text>
</comment>
<feature type="active site" description="Proton donor" evidence="3">
    <location>
        <position position="155"/>
    </location>
</feature>
<dbReference type="NCBIfam" id="TIGR00521">
    <property type="entry name" value="coaBC_dfp"/>
    <property type="match status" value="1"/>
</dbReference>
<evidence type="ECO:0000256" key="3">
    <source>
        <dbReference type="HAMAP-Rule" id="MF_02225"/>
    </source>
</evidence>
<evidence type="ECO:0000259" key="5">
    <source>
        <dbReference type="Pfam" id="PF02441"/>
    </source>
</evidence>
<dbReference type="HAMAP" id="MF_02225">
    <property type="entry name" value="CoaBC"/>
    <property type="match status" value="1"/>
</dbReference>
<reference evidence="7 8" key="1">
    <citation type="submission" date="2023-10" db="EMBL/GenBank/DDBJ databases">
        <title>Sorlinia euscelidii gen. nov., sp. nov., an acetic acid bacteria isolated from the gut of Euscelidius variegatus emitter.</title>
        <authorList>
            <person name="Michoud G."/>
            <person name="Marasco R."/>
            <person name="Seferji K."/>
            <person name="Gonella E."/>
            <person name="Garuglieri E."/>
            <person name="Alma A."/>
            <person name="Mapelli F."/>
            <person name="Borin S."/>
            <person name="Daffonchio D."/>
            <person name="Crotti E."/>
        </authorList>
    </citation>
    <scope>NUCLEOTIDE SEQUENCE [LARGE SCALE GENOMIC DNA]</scope>
    <source>
        <strain evidence="7 8">EV16P</strain>
    </source>
</reference>
<evidence type="ECO:0000256" key="4">
    <source>
        <dbReference type="RuleBase" id="RU364078"/>
    </source>
</evidence>
<evidence type="ECO:0000313" key="7">
    <source>
        <dbReference type="EMBL" id="MEE8658893.1"/>
    </source>
</evidence>
<evidence type="ECO:0000256" key="1">
    <source>
        <dbReference type="ARBA" id="ARBA00022793"/>
    </source>
</evidence>
<dbReference type="EC" id="6.3.2.5" evidence="3"/>
<dbReference type="PANTHER" id="PTHR14359">
    <property type="entry name" value="HOMO-OLIGOMERIC FLAVIN CONTAINING CYS DECARBOXYLASE FAMILY"/>
    <property type="match status" value="1"/>
</dbReference>
<dbReference type="Gene3D" id="3.40.50.1950">
    <property type="entry name" value="Flavin prenyltransferase-like"/>
    <property type="match status" value="1"/>
</dbReference>
<dbReference type="SUPFAM" id="SSF52507">
    <property type="entry name" value="Homo-oligomeric flavin-containing Cys decarboxylases, HFCD"/>
    <property type="match status" value="1"/>
</dbReference>
<keyword evidence="1 3" id="KW-0210">Decarboxylase</keyword>
<feature type="region of interest" description="Phosphopantothenoylcysteine decarboxylase" evidence="3">
    <location>
        <begin position="1"/>
        <end position="189"/>
    </location>
</feature>
<keyword evidence="8" id="KW-1185">Reference proteome</keyword>
<sequence length="405" mass="43378">MLKRILLIITGGIAAYKGLALIRLLKKEGHHVDVVLTEGALKFVTPLSVQALAGTEPHTALFSPTEESRIGHIALSRDADIIVVYPATANILAKMRHGFADDLASTILLATDKPIYVAPAMNHRMWNHPATQQNVEALAARGVHFIGPEEGDMACGEYGPGRAVEPEKLVQIILENGANEVADIASGLRVLVTAGPTHEAIDPIRYIANRSSGKQGYAIAAAFAQSGAQVTLVSGPTSLPAPEDVARIHVTTAEEMLYACRQVGSVDIAVCVAAVADWRLETSSAHKLKKGDDERLQLSLVKNPDILAMISQPGPSRPSLVIGFAAETDDIQQNAAQKRTQKNCDWIVANGVDAQNAPFGQDDNTVTIIDETSTETWPGLPKKEIAARLVQRAVKTVRSRTSHSI</sequence>
<comment type="caution">
    <text evidence="3">Lacks conserved residue(s) required for the propagation of feature annotation.</text>
</comment>
<feature type="binding site" evidence="3">
    <location>
        <position position="324"/>
    </location>
    <ligand>
        <name>CTP</name>
        <dbReference type="ChEBI" id="CHEBI:37563"/>
    </ligand>
</feature>
<comment type="catalytic activity">
    <reaction evidence="3 4">
        <text>(R)-4'-phosphopantothenate + L-cysteine + CTP = N-[(R)-4-phosphopantothenoyl]-L-cysteine + CMP + diphosphate + H(+)</text>
        <dbReference type="Rhea" id="RHEA:19397"/>
        <dbReference type="ChEBI" id="CHEBI:10986"/>
        <dbReference type="ChEBI" id="CHEBI:15378"/>
        <dbReference type="ChEBI" id="CHEBI:33019"/>
        <dbReference type="ChEBI" id="CHEBI:35235"/>
        <dbReference type="ChEBI" id="CHEBI:37563"/>
        <dbReference type="ChEBI" id="CHEBI:59458"/>
        <dbReference type="ChEBI" id="CHEBI:60377"/>
        <dbReference type="EC" id="6.3.2.5"/>
    </reaction>
</comment>
<keyword evidence="3 4" id="KW-0436">Ligase</keyword>
<feature type="region of interest" description="Phosphopantothenate--cysteine ligase" evidence="3">
    <location>
        <begin position="190"/>
        <end position="405"/>
    </location>
</feature>
<accession>A0ABU7U2D7</accession>
<dbReference type="Gene3D" id="3.40.50.10300">
    <property type="entry name" value="CoaB-like"/>
    <property type="match status" value="1"/>
</dbReference>
<feature type="domain" description="Flavoprotein" evidence="5">
    <location>
        <begin position="3"/>
        <end position="174"/>
    </location>
</feature>
<dbReference type="InterPro" id="IPR007085">
    <property type="entry name" value="DNA/pantothenate-metab_flavo_C"/>
</dbReference>
<dbReference type="Pfam" id="PF02441">
    <property type="entry name" value="Flavoprotein"/>
    <property type="match status" value="1"/>
</dbReference>
<keyword evidence="2 3" id="KW-0456">Lyase</keyword>
<dbReference type="InterPro" id="IPR005252">
    <property type="entry name" value="CoaBC"/>
</dbReference>
<feature type="binding site" evidence="3">
    <location>
        <begin position="304"/>
        <end position="307"/>
    </location>
    <ligand>
        <name>CTP</name>
        <dbReference type="ChEBI" id="CHEBI:37563"/>
    </ligand>
</feature>
<evidence type="ECO:0000259" key="6">
    <source>
        <dbReference type="Pfam" id="PF04127"/>
    </source>
</evidence>
<feature type="binding site" evidence="3">
    <location>
        <position position="277"/>
    </location>
    <ligand>
        <name>CTP</name>
        <dbReference type="ChEBI" id="CHEBI:37563"/>
    </ligand>
</feature>
<feature type="domain" description="DNA/pantothenate metabolism flavoprotein C-terminal" evidence="6">
    <location>
        <begin position="186"/>
        <end position="394"/>
    </location>
</feature>